<dbReference type="Gene3D" id="1.20.1250.20">
    <property type="entry name" value="MFS general substrate transporter like domains"/>
    <property type="match status" value="1"/>
</dbReference>
<keyword evidence="1" id="KW-0472">Membrane</keyword>
<feature type="transmembrane region" description="Helical" evidence="1">
    <location>
        <begin position="224"/>
        <end position="249"/>
    </location>
</feature>
<proteinExistence type="predicted"/>
<feature type="transmembrane region" description="Helical" evidence="1">
    <location>
        <begin position="24"/>
        <end position="49"/>
    </location>
</feature>
<evidence type="ECO:0000256" key="1">
    <source>
        <dbReference type="SAM" id="Phobius"/>
    </source>
</evidence>
<name>A0ABN3ER13_9ACTN</name>
<accession>A0ABN3ER13</accession>
<feature type="transmembrane region" description="Helical" evidence="1">
    <location>
        <begin position="255"/>
        <end position="277"/>
    </location>
</feature>
<organism evidence="2 3">
    <name type="scientific">Kitasatospora cystarginea</name>
    <dbReference type="NCBI Taxonomy" id="58350"/>
    <lineage>
        <taxon>Bacteria</taxon>
        <taxon>Bacillati</taxon>
        <taxon>Actinomycetota</taxon>
        <taxon>Actinomycetes</taxon>
        <taxon>Kitasatosporales</taxon>
        <taxon>Streptomycetaceae</taxon>
        <taxon>Kitasatospora</taxon>
    </lineage>
</organism>
<protein>
    <submittedName>
        <fullName evidence="2">MFS transporter</fullName>
    </submittedName>
</protein>
<evidence type="ECO:0000313" key="3">
    <source>
        <dbReference type="Proteomes" id="UP001500305"/>
    </source>
</evidence>
<dbReference type="InterPro" id="IPR011701">
    <property type="entry name" value="MFS"/>
</dbReference>
<dbReference type="Pfam" id="PF07690">
    <property type="entry name" value="MFS_1"/>
    <property type="match status" value="1"/>
</dbReference>
<dbReference type="SUPFAM" id="SSF103473">
    <property type="entry name" value="MFS general substrate transporter"/>
    <property type="match status" value="1"/>
</dbReference>
<dbReference type="InterPro" id="IPR036259">
    <property type="entry name" value="MFS_trans_sf"/>
</dbReference>
<feature type="transmembrane region" description="Helical" evidence="1">
    <location>
        <begin position="289"/>
        <end position="305"/>
    </location>
</feature>
<dbReference type="PANTHER" id="PTHR23542:SF1">
    <property type="entry name" value="MAJOR FACILITATOR SUPERFAMILY (MFS) PROFILE DOMAIN-CONTAINING PROTEIN"/>
    <property type="match status" value="1"/>
</dbReference>
<gene>
    <name evidence="2" type="ORF">GCM10010430_60320</name>
</gene>
<feature type="transmembrane region" description="Helical" evidence="1">
    <location>
        <begin position="89"/>
        <end position="107"/>
    </location>
</feature>
<dbReference type="PANTHER" id="PTHR23542">
    <property type="match status" value="1"/>
</dbReference>
<dbReference type="EMBL" id="BAAATR010000034">
    <property type="protein sequence ID" value="GAA2267094.1"/>
    <property type="molecule type" value="Genomic_DNA"/>
</dbReference>
<dbReference type="Proteomes" id="UP001500305">
    <property type="component" value="Unassembled WGS sequence"/>
</dbReference>
<comment type="caution">
    <text evidence="2">The sequence shown here is derived from an EMBL/GenBank/DDBJ whole genome shotgun (WGS) entry which is preliminary data.</text>
</comment>
<feature type="transmembrane region" description="Helical" evidence="1">
    <location>
        <begin position="311"/>
        <end position="334"/>
    </location>
</feature>
<evidence type="ECO:0000313" key="2">
    <source>
        <dbReference type="EMBL" id="GAA2267094.1"/>
    </source>
</evidence>
<feature type="transmembrane region" description="Helical" evidence="1">
    <location>
        <begin position="346"/>
        <end position="366"/>
    </location>
</feature>
<keyword evidence="1" id="KW-1133">Transmembrane helix</keyword>
<sequence length="410" mass="41059">MPSAATHPHPHRPAMRDILARPHVPALLVGTLVGRLPTAMAPLALLLAVRSAGGPVLLGAALAGLYGLASAVGQPLLGRLVDRTRLAPVAALAASVAFVAFTGLAVLDLATEPIAAGALAVLAGAATPPLEAGLRALWPRLVPDPAEQQVAYALDSVSQEIVFVAGPLAATALGQLISPAVALWACGVIGGCGAAVVATRPPACWAPVTRREVHWSGPLRSRGLLLLLAAMLCLGVSLGAFNVLALAVADLNGTGWLSGLLPAALSAGSVAGGILYTRSPWPLSLPRQLLAAAGGYAICVAPLLFTTVPQAAVAFSICPGLYLAPLLTCAFLLCDRLAPEGTATEAAAWLIAVIGVGQALGTAVAGRLAVHGTTAIATAVVLSAALTAAVLLPRADLLNITPNTPLEKSA</sequence>
<keyword evidence="3" id="KW-1185">Reference proteome</keyword>
<feature type="transmembrane region" description="Helical" evidence="1">
    <location>
        <begin position="55"/>
        <end position="77"/>
    </location>
</feature>
<reference evidence="2 3" key="1">
    <citation type="journal article" date="2019" name="Int. J. Syst. Evol. Microbiol.">
        <title>The Global Catalogue of Microorganisms (GCM) 10K type strain sequencing project: providing services to taxonomists for standard genome sequencing and annotation.</title>
        <authorList>
            <consortium name="The Broad Institute Genomics Platform"/>
            <consortium name="The Broad Institute Genome Sequencing Center for Infectious Disease"/>
            <person name="Wu L."/>
            <person name="Ma J."/>
        </authorList>
    </citation>
    <scope>NUCLEOTIDE SEQUENCE [LARGE SCALE GENOMIC DNA]</scope>
    <source>
        <strain evidence="2 3">JCM 7356</strain>
    </source>
</reference>
<keyword evidence="1" id="KW-0812">Transmembrane</keyword>
<feature type="transmembrane region" description="Helical" evidence="1">
    <location>
        <begin position="372"/>
        <end position="392"/>
    </location>
</feature>